<dbReference type="InterPro" id="IPR018613">
    <property type="entry name" value="Ccdc97-like"/>
</dbReference>
<dbReference type="Proteomes" id="UP000481861">
    <property type="component" value="Unassembled WGS sequence"/>
</dbReference>
<evidence type="ECO:0000313" key="4">
    <source>
        <dbReference type="Proteomes" id="UP000481861"/>
    </source>
</evidence>
<evidence type="ECO:0000259" key="2">
    <source>
        <dbReference type="Pfam" id="PF09747"/>
    </source>
</evidence>
<feature type="region of interest" description="Disordered" evidence="1">
    <location>
        <begin position="212"/>
        <end position="233"/>
    </location>
</feature>
<dbReference type="InterPro" id="IPR040233">
    <property type="entry name" value="CCD97-like_C"/>
</dbReference>
<feature type="domain" description="CCD97-like C-terminal" evidence="2">
    <location>
        <begin position="154"/>
        <end position="213"/>
    </location>
</feature>
<evidence type="ECO:0000313" key="3">
    <source>
        <dbReference type="EMBL" id="KAF2867406.1"/>
    </source>
</evidence>
<protein>
    <submittedName>
        <fullName evidence="3">Coiled-coil domain-containing protein-domain-containing protein</fullName>
    </submittedName>
</protein>
<dbReference type="OrthoDB" id="333176at2759"/>
<dbReference type="PANTHER" id="PTHR31840">
    <property type="entry name" value="COILED-COIL DOMAIN-CONTAINING PROTEIN 97"/>
    <property type="match status" value="1"/>
</dbReference>
<feature type="region of interest" description="Disordered" evidence="1">
    <location>
        <begin position="1"/>
        <end position="32"/>
    </location>
</feature>
<accession>A0A7C8I2A7</accession>
<comment type="caution">
    <text evidence="3">The sequence shown here is derived from an EMBL/GenBank/DDBJ whole genome shotgun (WGS) entry which is preliminary data.</text>
</comment>
<reference evidence="3 4" key="1">
    <citation type="submission" date="2020-01" db="EMBL/GenBank/DDBJ databases">
        <authorList>
            <consortium name="DOE Joint Genome Institute"/>
            <person name="Haridas S."/>
            <person name="Albert R."/>
            <person name="Binder M."/>
            <person name="Bloem J."/>
            <person name="Labutti K."/>
            <person name="Salamov A."/>
            <person name="Andreopoulos B."/>
            <person name="Baker S.E."/>
            <person name="Barry K."/>
            <person name="Bills G."/>
            <person name="Bluhm B.H."/>
            <person name="Cannon C."/>
            <person name="Castanera R."/>
            <person name="Culley D.E."/>
            <person name="Daum C."/>
            <person name="Ezra D."/>
            <person name="Gonzalez J.B."/>
            <person name="Henrissat B."/>
            <person name="Kuo A."/>
            <person name="Liang C."/>
            <person name="Lipzen A."/>
            <person name="Lutzoni F."/>
            <person name="Magnuson J."/>
            <person name="Mondo S."/>
            <person name="Nolan M."/>
            <person name="Ohm R."/>
            <person name="Pangilinan J."/>
            <person name="Park H.-J.H."/>
            <person name="Ramirez L."/>
            <person name="Alfaro M."/>
            <person name="Sun H."/>
            <person name="Tritt A."/>
            <person name="Yoshinaga Y."/>
            <person name="Zwiers L.-H.L."/>
            <person name="Turgeon B.G."/>
            <person name="Goodwin S.B."/>
            <person name="Spatafora J.W."/>
            <person name="Crous P.W."/>
            <person name="Grigoriev I.V."/>
        </authorList>
    </citation>
    <scope>NUCLEOTIDE SEQUENCE [LARGE SCALE GENOMIC DNA]</scope>
    <source>
        <strain evidence="3 4">CBS 611.86</strain>
    </source>
</reference>
<sequence>MRPLELRPATATASQTNPVASETLLDRTSDNDLAGEYNGGAVVDDRDSFDIALEQFRREGRERTARFEAKNRRKRYLEVHPEYFDDPALAVTQPLLYDRMIHRFKTTAEREAEGQRRGSASQFSADWLRRLTRQENLAKETSYSRGPNGEVLPEQEDEIPRSKAEGREWWVDAMTQRFLRGEDSEFDYARVDDNFDYDDPEEERDREEAYFDDMGPDYESDAGKCGETGIYDY</sequence>
<dbReference type="AlphaFoldDB" id="A0A7C8I2A7"/>
<evidence type="ECO:0000256" key="1">
    <source>
        <dbReference type="SAM" id="MobiDB-lite"/>
    </source>
</evidence>
<proteinExistence type="predicted"/>
<feature type="compositionally biased region" description="Polar residues" evidence="1">
    <location>
        <begin position="11"/>
        <end position="20"/>
    </location>
</feature>
<keyword evidence="4" id="KW-1185">Reference proteome</keyword>
<dbReference type="Pfam" id="PF09747">
    <property type="entry name" value="CCD97-like_C"/>
    <property type="match status" value="1"/>
</dbReference>
<dbReference type="EMBL" id="JAADJZ010000023">
    <property type="protein sequence ID" value="KAF2867406.1"/>
    <property type="molecule type" value="Genomic_DNA"/>
</dbReference>
<dbReference type="PANTHER" id="PTHR31840:SF1">
    <property type="entry name" value="COILED-COIL DOMAIN-CONTAINING PROTEIN 97"/>
    <property type="match status" value="1"/>
</dbReference>
<gene>
    <name evidence="3" type="ORF">BDV95DRAFT_503008</name>
</gene>
<feature type="region of interest" description="Disordered" evidence="1">
    <location>
        <begin position="138"/>
        <end position="159"/>
    </location>
</feature>
<name>A0A7C8I2A7_9PLEO</name>
<organism evidence="3 4">
    <name type="scientific">Massariosphaeria phaeospora</name>
    <dbReference type="NCBI Taxonomy" id="100035"/>
    <lineage>
        <taxon>Eukaryota</taxon>
        <taxon>Fungi</taxon>
        <taxon>Dikarya</taxon>
        <taxon>Ascomycota</taxon>
        <taxon>Pezizomycotina</taxon>
        <taxon>Dothideomycetes</taxon>
        <taxon>Pleosporomycetidae</taxon>
        <taxon>Pleosporales</taxon>
        <taxon>Pleosporales incertae sedis</taxon>
        <taxon>Massariosphaeria</taxon>
    </lineage>
</organism>